<evidence type="ECO:0000256" key="1">
    <source>
        <dbReference type="SAM" id="MobiDB-lite"/>
    </source>
</evidence>
<dbReference type="GO" id="GO:0016514">
    <property type="term" value="C:SWI/SNF complex"/>
    <property type="evidence" value="ECO:0007669"/>
    <property type="project" value="TreeGrafter"/>
</dbReference>
<organism evidence="3 4">
    <name type="scientific">Sparus aurata</name>
    <name type="common">Gilthead sea bream</name>
    <dbReference type="NCBI Taxonomy" id="8175"/>
    <lineage>
        <taxon>Eukaryota</taxon>
        <taxon>Metazoa</taxon>
        <taxon>Chordata</taxon>
        <taxon>Craniata</taxon>
        <taxon>Vertebrata</taxon>
        <taxon>Euteleostomi</taxon>
        <taxon>Actinopterygii</taxon>
        <taxon>Neopterygii</taxon>
        <taxon>Teleostei</taxon>
        <taxon>Neoteleostei</taxon>
        <taxon>Acanthomorphata</taxon>
        <taxon>Eupercaria</taxon>
        <taxon>Spariformes</taxon>
        <taxon>Sparidae</taxon>
        <taxon>Sparus</taxon>
    </lineage>
</organism>
<feature type="region of interest" description="Disordered" evidence="1">
    <location>
        <begin position="664"/>
        <end position="683"/>
    </location>
</feature>
<feature type="region of interest" description="Disordered" evidence="1">
    <location>
        <begin position="691"/>
        <end position="741"/>
    </location>
</feature>
<dbReference type="PANTHER" id="PTHR15572">
    <property type="entry name" value="GLIOMA TUMOR SUPPRESSOR CANDIDATE REGION GENE 1"/>
    <property type="match status" value="1"/>
</dbReference>
<reference evidence="3" key="2">
    <citation type="submission" date="2025-08" db="UniProtKB">
        <authorList>
            <consortium name="Ensembl"/>
        </authorList>
    </citation>
    <scope>IDENTIFICATION</scope>
</reference>
<dbReference type="AlphaFoldDB" id="A0A671XF59"/>
<reference evidence="3" key="1">
    <citation type="submission" date="2021-04" db="EMBL/GenBank/DDBJ databases">
        <authorList>
            <consortium name="Wellcome Sanger Institute Data Sharing"/>
        </authorList>
    </citation>
    <scope>NUCLEOTIDE SEQUENCE [LARGE SCALE GENOMIC DNA]</scope>
</reference>
<name>A0A671XF59_SPAAU</name>
<dbReference type="OMA" id="AGCEAKE"/>
<dbReference type="Proteomes" id="UP000472265">
    <property type="component" value="Chromosome 16"/>
</dbReference>
<dbReference type="PANTHER" id="PTHR15572:SF4">
    <property type="entry name" value="GLIOMA TUMOR SUPPRESSOR CANDIDATE REGION GENE 1 PROTEIN-LIKE ISOFORM X1"/>
    <property type="match status" value="1"/>
</dbReference>
<feature type="compositionally biased region" description="Polar residues" evidence="1">
    <location>
        <begin position="1247"/>
        <end position="1259"/>
    </location>
</feature>
<evidence type="ECO:0000259" key="2">
    <source>
        <dbReference type="Pfam" id="PF15249"/>
    </source>
</evidence>
<evidence type="ECO:0000313" key="4">
    <source>
        <dbReference type="Proteomes" id="UP000472265"/>
    </source>
</evidence>
<feature type="compositionally biased region" description="Basic and acidic residues" evidence="1">
    <location>
        <begin position="1196"/>
        <end position="1206"/>
    </location>
</feature>
<evidence type="ECO:0000313" key="3">
    <source>
        <dbReference type="Ensembl" id="ENSSAUP00010049767.1"/>
    </source>
</evidence>
<protein>
    <submittedName>
        <fullName evidence="3">Si:ch211-168d23.3</fullName>
    </submittedName>
</protein>
<feature type="compositionally biased region" description="Polar residues" evidence="1">
    <location>
        <begin position="876"/>
        <end position="886"/>
    </location>
</feature>
<dbReference type="InterPro" id="IPR052438">
    <property type="entry name" value="Chromatin_remod/trans_coact"/>
</dbReference>
<dbReference type="Ensembl" id="ENSSAUT00010052361.1">
    <property type="protein sequence ID" value="ENSSAUP00010049767.1"/>
    <property type="gene ID" value="ENSSAUG00010020762.1"/>
</dbReference>
<sequence>MEDEDGTCLLDVLCDPQALNDFLHGTNELQTEDLLINSSSGEPSLFTDAPSPVSLLGDGRDSPDTPPPGCVDLSFLEEALLSSPEGGEDPQVVQGGAPVEAGFEAKKGEAEEAEEAEVACDILQQSLQEAEITEQTMALEAGLAQTGDSLSLYSPAPLLSPPTVPFIPKSVTLPVTPVLPRDTQAAVEPPQPSLLAVGPGCPSLKPAAPPQLMGLLPGNVFPAASPETSFSLSPAQGSSMIIHKAVPSMTSRPLITPALRATAAAAPGIVLQRAPLPIQPKLPISIQPRLVQISPKPSGQKHTPGLTFVPGTASPNILLSQTPGGKPAASPQQPTQQLPKPVSLQLVNQGGSFVLQPQGLFQGQNQFLLPGQCPVTISQPVSAARPLLTTSHQGPSVHSLTPSAGQLVDGSQILTVPQRQLNFSPVFTTPTGQLALRQATVLSGPLHLQSAPPTVFQMPAQLAGTYTPGGQGQRATLVHSPALGNHITLINSSGVLPPDLTSISIVNGPSVVQGLPFAAPAPAPQTGMTDAQLSLQQASVVLLPERAIQEGRTSSEETFHQLPQPYGHVLQHVSVQPPSAGLQSSSPPVVTVLQPPPEPPPVEIPKLLMPPADMTQVVEEVTHSMSQNEAFMHHLQQQALGSPITSELLVGALPVVPMESLASPVPVERESQPQSHAVPGQDAVMSDQCVEASPLHSDPEDAPLICPSPPSQDADRSAPASFSPPTGPRIALPESSVPQITAPDPQVQYQVPHQLQVSPALFAQNQIQSSVSQPLPQLQVQLQVQVQPSVPQPQSSVDTSVHSSPLRVSVPQQQPETTAAGLSKGGDDSAVQQHTQNKPTAALVVESKAFTLDVQPPSPAAQGVQAHGPSAPGESAPTQTSQQTGTKLAGPPEQQQQREERLTPAMRRHRFQQRICLDHAAVQSPFTGPAFSTLKDAVRRLLPYHTCAGHLPTQDDFNLVDQEFDTVSGFLLKRTKDMVNKYRQLLVREAQQESPSAEMVMLERLFLQAERCALAEDRRRVRRDPESFMMALATSASSPHGAPSSGPSHPVSSGSPSSPPAWTTRLSDRPPGLKTYRSSSRGALRLTIKQESGSRKVVHNSACDPGLKRDHMGQLTNGGGAVNERHSQAPNGAPQHPQHDEEISNGALPCDSAEEVPQTAPNSKIKAPNPLSMPEPQAGGYELPPRDVSAPKLKCYRLDASPRPEQRFSPPPPPLQEDNMLSEHLQSAIDSILELQRLQGPSAAPTRATSGPSLDQAVTSILEGHL</sequence>
<dbReference type="OrthoDB" id="2556847at2759"/>
<feature type="region of interest" description="Disordered" evidence="1">
    <location>
        <begin position="40"/>
        <end position="68"/>
    </location>
</feature>
<dbReference type="InParanoid" id="A0A671XF59"/>
<feature type="region of interest" description="Disordered" evidence="1">
    <location>
        <begin position="854"/>
        <end position="901"/>
    </location>
</feature>
<dbReference type="GO" id="GO:0045893">
    <property type="term" value="P:positive regulation of DNA-templated transcription"/>
    <property type="evidence" value="ECO:0007669"/>
    <property type="project" value="TreeGrafter"/>
</dbReference>
<dbReference type="InterPro" id="IPR015671">
    <property type="entry name" value="GSCR1_dom"/>
</dbReference>
<dbReference type="GeneTree" id="ENSGT00940000159112"/>
<feature type="region of interest" description="Disordered" evidence="1">
    <location>
        <begin position="790"/>
        <end position="836"/>
    </location>
</feature>
<feature type="domain" description="GLTSCR protein conserved" evidence="2">
    <location>
        <begin position="918"/>
        <end position="1019"/>
    </location>
</feature>
<feature type="region of interest" description="Disordered" evidence="1">
    <location>
        <begin position="1034"/>
        <end position="1219"/>
    </location>
</feature>
<feature type="compositionally biased region" description="Low complexity" evidence="1">
    <location>
        <begin position="1035"/>
        <end position="1056"/>
    </location>
</feature>
<keyword evidence="4" id="KW-1185">Reference proteome</keyword>
<proteinExistence type="predicted"/>
<dbReference type="Pfam" id="PF15249">
    <property type="entry name" value="GLTSCR1"/>
    <property type="match status" value="1"/>
</dbReference>
<reference evidence="3" key="3">
    <citation type="submission" date="2025-09" db="UniProtKB">
        <authorList>
            <consortium name="Ensembl"/>
        </authorList>
    </citation>
    <scope>IDENTIFICATION</scope>
</reference>
<feature type="region of interest" description="Disordered" evidence="1">
    <location>
        <begin position="1237"/>
        <end position="1266"/>
    </location>
</feature>
<accession>A0A671XF59</accession>
<feature type="region of interest" description="Disordered" evidence="1">
    <location>
        <begin position="317"/>
        <end position="338"/>
    </location>
</feature>
<gene>
    <name evidence="3" type="primary">si:ch211-168d23.3</name>
</gene>